<dbReference type="SUPFAM" id="SSF50952">
    <property type="entry name" value="Soluble quinoprotein glucose dehydrogenase"/>
    <property type="match status" value="1"/>
</dbReference>
<protein>
    <submittedName>
        <fullName evidence="2">Glucose/arabinose dehydrogenase</fullName>
    </submittedName>
</protein>
<reference evidence="2 3" key="1">
    <citation type="submission" date="2018-06" db="EMBL/GenBank/DDBJ databases">
        <title>Genomic Encyclopedia of Archaeal and Bacterial Type Strains, Phase II (KMG-II): from individual species to whole genera.</title>
        <authorList>
            <person name="Goeker M."/>
        </authorList>
    </citation>
    <scope>NUCLEOTIDE SEQUENCE [LARGE SCALE GENOMIC DNA]</scope>
    <source>
        <strain evidence="2 3">DSM 21851</strain>
    </source>
</reference>
<dbReference type="AlphaFoldDB" id="A0A327WWY6"/>
<proteinExistence type="predicted"/>
<keyword evidence="3" id="KW-1185">Reference proteome</keyword>
<dbReference type="EMBL" id="QLMC01000005">
    <property type="protein sequence ID" value="RAJ94005.1"/>
    <property type="molecule type" value="Genomic_DNA"/>
</dbReference>
<dbReference type="Gene3D" id="2.120.10.30">
    <property type="entry name" value="TolB, C-terminal domain"/>
    <property type="match status" value="1"/>
</dbReference>
<gene>
    <name evidence="2" type="ORF">LX87_03889</name>
</gene>
<dbReference type="PANTHER" id="PTHR19328:SF53">
    <property type="entry name" value="MEMBRANE PROTEIN"/>
    <property type="match status" value="1"/>
</dbReference>
<dbReference type="InterPro" id="IPR054539">
    <property type="entry name" value="Beta-prop_PDH"/>
</dbReference>
<accession>A0A327WWY6</accession>
<evidence type="ECO:0000313" key="2">
    <source>
        <dbReference type="EMBL" id="RAJ94005.1"/>
    </source>
</evidence>
<sequence>MKKPSFPMTRKFVLAEVTLAVLYAVYTSIAGPFSSGDSPAKPVVVPAPDPDNGGLKLTTGFGALTVADGLGTARHIAVDEAGTVFVKLNKLKDGKGIVELQDTNGDGKADKTVTFGNYAGTGMAIYNGYLYASSDTSVYRYKMTNGTVDPETKPEPIVVGLTLQRQHASKPLAFSPNGKLYVTFGAPSNACQEKDRQPGSKGQDPCPILEQYGGIWEFDANKLNQKQSDGTRYATGIRNAVAIDWNTANNTLYALQHGRDNLNNWGGKFTNEVSAELPSEEFLMVKKGADFGWPYCYNDHEQNKKVLAPEYGGDGTKIDRCAGKEKPIMAFPGHWAPNDVLFYTGNQFPAKYKNGAFICFHGSWNRAPMKQGGYFVAFVPFGKDGKPSGRYEVFAENFAGVDEQGKPGTDVNAGKLDLTSPGDAKHRPMGLAQGPDGSLYITDSVKGRVWRVMYTAKK</sequence>
<dbReference type="Proteomes" id="UP000248790">
    <property type="component" value="Unassembled WGS sequence"/>
</dbReference>
<dbReference type="InterPro" id="IPR011041">
    <property type="entry name" value="Quinoprot_gluc/sorb_DH_b-prop"/>
</dbReference>
<evidence type="ECO:0000259" key="1">
    <source>
        <dbReference type="Pfam" id="PF22807"/>
    </source>
</evidence>
<dbReference type="InterPro" id="IPR011042">
    <property type="entry name" value="6-blade_b-propeller_TolB-like"/>
</dbReference>
<dbReference type="Pfam" id="PF22807">
    <property type="entry name" value="TrAA12"/>
    <property type="match status" value="1"/>
</dbReference>
<dbReference type="PANTHER" id="PTHR19328">
    <property type="entry name" value="HEDGEHOG-INTERACTING PROTEIN"/>
    <property type="match status" value="1"/>
</dbReference>
<evidence type="ECO:0000313" key="3">
    <source>
        <dbReference type="Proteomes" id="UP000248790"/>
    </source>
</evidence>
<name>A0A327WWY6_LARAB</name>
<feature type="domain" description="Pyrroloquinoline quinone-dependent pyranose dehydrogenase beta-propeller" evidence="1">
    <location>
        <begin position="56"/>
        <end position="452"/>
    </location>
</feature>
<comment type="caution">
    <text evidence="2">The sequence shown here is derived from an EMBL/GenBank/DDBJ whole genome shotgun (WGS) entry which is preliminary data.</text>
</comment>
<organism evidence="2 3">
    <name type="scientific">Larkinella arboricola</name>
    <dbReference type="NCBI Taxonomy" id="643671"/>
    <lineage>
        <taxon>Bacteria</taxon>
        <taxon>Pseudomonadati</taxon>
        <taxon>Bacteroidota</taxon>
        <taxon>Cytophagia</taxon>
        <taxon>Cytophagales</taxon>
        <taxon>Spirosomataceae</taxon>
        <taxon>Larkinella</taxon>
    </lineage>
</organism>